<sequence>MEFADRDAETDLKSGNRSRELGNLTSCQFQFYNEEHNPPT</sequence>
<comment type="caution">
    <text evidence="2">The sequence shown here is derived from an EMBL/GenBank/DDBJ whole genome shotgun (WGS) entry which is preliminary data.</text>
</comment>
<feature type="region of interest" description="Disordered" evidence="1">
    <location>
        <begin position="1"/>
        <end position="20"/>
    </location>
</feature>
<evidence type="ECO:0000313" key="3">
    <source>
        <dbReference type="Proteomes" id="UP000580250"/>
    </source>
</evidence>
<evidence type="ECO:0000256" key="1">
    <source>
        <dbReference type="SAM" id="MobiDB-lite"/>
    </source>
</evidence>
<protein>
    <submittedName>
        <fullName evidence="2">Uncharacterized protein</fullName>
    </submittedName>
</protein>
<gene>
    <name evidence="2" type="ORF">MENT_LOCUS28210</name>
</gene>
<evidence type="ECO:0000313" key="2">
    <source>
        <dbReference type="EMBL" id="CAD2176399.1"/>
    </source>
</evidence>
<reference evidence="2 3" key="1">
    <citation type="submission" date="2020-08" db="EMBL/GenBank/DDBJ databases">
        <authorList>
            <person name="Koutsovoulos G."/>
            <person name="Danchin GJ E."/>
        </authorList>
    </citation>
    <scope>NUCLEOTIDE SEQUENCE [LARGE SCALE GENOMIC DNA]</scope>
</reference>
<organism evidence="2 3">
    <name type="scientific">Meloidogyne enterolobii</name>
    <name type="common">Root-knot nematode worm</name>
    <name type="synonym">Meloidogyne mayaguensis</name>
    <dbReference type="NCBI Taxonomy" id="390850"/>
    <lineage>
        <taxon>Eukaryota</taxon>
        <taxon>Metazoa</taxon>
        <taxon>Ecdysozoa</taxon>
        <taxon>Nematoda</taxon>
        <taxon>Chromadorea</taxon>
        <taxon>Rhabditida</taxon>
        <taxon>Tylenchina</taxon>
        <taxon>Tylenchomorpha</taxon>
        <taxon>Tylenchoidea</taxon>
        <taxon>Meloidogynidae</taxon>
        <taxon>Meloidogyninae</taxon>
        <taxon>Meloidogyne</taxon>
    </lineage>
</organism>
<dbReference type="Proteomes" id="UP000580250">
    <property type="component" value="Unassembled WGS sequence"/>
</dbReference>
<name>A0A6V7VNP1_MELEN</name>
<proteinExistence type="predicted"/>
<dbReference type="AlphaFoldDB" id="A0A6V7VNP1"/>
<dbReference type="EMBL" id="CAJEWN010000276">
    <property type="protein sequence ID" value="CAD2176399.1"/>
    <property type="molecule type" value="Genomic_DNA"/>
</dbReference>
<accession>A0A6V7VNP1</accession>